<dbReference type="InterPro" id="IPR038810">
    <property type="entry name" value="CNTLN"/>
</dbReference>
<dbReference type="AlphaFoldDB" id="A0A663N6Q7"/>
<evidence type="ECO:0000313" key="4">
    <source>
        <dbReference type="Proteomes" id="UP000472269"/>
    </source>
</evidence>
<feature type="coiled-coil region" evidence="1">
    <location>
        <begin position="406"/>
        <end position="468"/>
    </location>
</feature>
<dbReference type="Ensembl" id="ENSACUT00000020552.1">
    <property type="protein sequence ID" value="ENSACUP00000019263.1"/>
    <property type="gene ID" value="ENSACUG00000012901.1"/>
</dbReference>
<name>A0A663N6Q7_ATHCN</name>
<evidence type="ECO:0000256" key="1">
    <source>
        <dbReference type="SAM" id="Coils"/>
    </source>
</evidence>
<dbReference type="GO" id="GO:0005813">
    <property type="term" value="C:centrosome"/>
    <property type="evidence" value="ECO:0007669"/>
    <property type="project" value="TreeGrafter"/>
</dbReference>
<feature type="transmembrane region" description="Helical" evidence="2">
    <location>
        <begin position="6"/>
        <end position="25"/>
    </location>
</feature>
<keyword evidence="1" id="KW-0175">Coiled coil</keyword>
<sequence>MNSCDSVGFPFSLTFLPINMSFFLFSKADKEFVWSLWKHLQVSSPDLTQAVSLVVEREKQKAEVKDRRVLEILQAKDSKIETLGQQQEINNLIQRKIAVDEENARLKNEFSNLNQKFKDKSQELKDTEERAQKKEEQNRLVIKNLEEENKGLNTCCADLLNDLEKLRKQETQWKTEKSGSDTRIKNLETDLAETREQMKELHSICSNLSSQVAVKQEELSQKDCDVITAKKELQELGNLYRQNIEHTEQQAELIKQLQALNTNTQKVLKDQEDAHTTETTSYQRLYDELTSWFETVKTSEIQLQRSCASLQDQLLGKNQKICQLQEQLQETFSGSAVVILLVISLVFHADFFFYNSLLVFKITSSLILHVFHNPVFQLVQPCPCFILQEPPVKRSRSLSPKSSFRESEELRKLKIAEKKIENLEKTLQLKTQETDELRAAHEKRKERLQMLQTNYRALKEQLKQWEEGDSSSKRRYERADPRQLCLEDSDAVWNELAFFKREHKKLLIEKRIIYILLEPLFKLSEDNGIKNSTPKRNMKEVSHQTLQKVQQLEGRFKAVEGELKKQKEVIKDLLKEKNYLEESLKVQKEDADTRERELLKRICEIKKDKAELQLVNDEQEKEAASLKRQVAEAKRLRSENEDLLSQVQELKCLLDEAKAMATSGQCNCKITGTKVKLKTAKKKSSLGHHGAFLKQSIKVMSNVFENFSKDGWEDMSEKGTLVTSLCFFYLGPFKEKTPRKNILSINSKQRNTIVQKPGYSVTLLQERIKSLQQQITVLHNEKKTAVSSLKGFKEMNEKLTTRLHLADQKLQTSKVTIEMLTSNLAKWQQEKEDLQGKLKLSEHLSQTAGKSEATPAPSKNIDLEMKQLQCKLKVTEQIIYCILTIFYSNYMQCDFFPSRISQLERDLNMKRHLIEDLRSRLKANQESKKTSNETLESLERKVKALAEDCSNKKTSIDSLKQRLNVTTKEKSQYEQMYHKTKDELEKKDLKLTNLESKMIETECAMTELETTASQQLHGLAKQSKQALETVQKKLLLTNDKVEEFMTFVKALTRELQHSVQELRTKIKQAKKMGEDKKGLSQESVHLAASILNVSTTDLQEILESEDDEETAKTKMEFEKDKEWLQYIQKLLEAEFPFASYLMDAILEKLNEKKKLVEEYSSLVKHAG</sequence>
<reference evidence="3" key="2">
    <citation type="submission" date="2025-09" db="UniProtKB">
        <authorList>
            <consortium name="Ensembl"/>
        </authorList>
    </citation>
    <scope>IDENTIFICATION</scope>
</reference>
<dbReference type="PANTHER" id="PTHR18957:SF0">
    <property type="entry name" value="CENTLEIN"/>
    <property type="match status" value="1"/>
</dbReference>
<accession>A0A663N6Q7</accession>
<protein>
    <submittedName>
        <fullName evidence="3">Centlein</fullName>
    </submittedName>
</protein>
<proteinExistence type="predicted"/>
<reference evidence="3" key="1">
    <citation type="submission" date="2025-08" db="UniProtKB">
        <authorList>
            <consortium name="Ensembl"/>
        </authorList>
    </citation>
    <scope>IDENTIFICATION</scope>
</reference>
<dbReference type="PANTHER" id="PTHR18957">
    <property type="entry name" value="CENTLEIN"/>
    <property type="match status" value="1"/>
</dbReference>
<keyword evidence="2" id="KW-0472">Membrane</keyword>
<evidence type="ECO:0000313" key="3">
    <source>
        <dbReference type="Ensembl" id="ENSACUP00000019263.1"/>
    </source>
</evidence>
<feature type="coiled-coil region" evidence="1">
    <location>
        <begin position="549"/>
        <end position="660"/>
    </location>
</feature>
<feature type="coiled-coil region" evidence="1">
    <location>
        <begin position="817"/>
        <end position="844"/>
    </location>
</feature>
<feature type="coiled-coil region" evidence="1">
    <location>
        <begin position="900"/>
        <end position="1011"/>
    </location>
</feature>
<keyword evidence="4" id="KW-1185">Reference proteome</keyword>
<feature type="coiled-coil region" evidence="1">
    <location>
        <begin position="89"/>
        <end position="274"/>
    </location>
</feature>
<dbReference type="Proteomes" id="UP000472269">
    <property type="component" value="Unplaced"/>
</dbReference>
<evidence type="ECO:0000256" key="2">
    <source>
        <dbReference type="SAM" id="Phobius"/>
    </source>
</evidence>
<organism evidence="3 4">
    <name type="scientific">Athene cunicularia</name>
    <name type="common">Burrowing owl</name>
    <name type="synonym">Speotyto cunicularia</name>
    <dbReference type="NCBI Taxonomy" id="194338"/>
    <lineage>
        <taxon>Eukaryota</taxon>
        <taxon>Metazoa</taxon>
        <taxon>Chordata</taxon>
        <taxon>Craniata</taxon>
        <taxon>Vertebrata</taxon>
        <taxon>Euteleostomi</taxon>
        <taxon>Archelosauria</taxon>
        <taxon>Archosauria</taxon>
        <taxon>Dinosauria</taxon>
        <taxon>Saurischia</taxon>
        <taxon>Theropoda</taxon>
        <taxon>Coelurosauria</taxon>
        <taxon>Aves</taxon>
        <taxon>Neognathae</taxon>
        <taxon>Neoaves</taxon>
        <taxon>Telluraves</taxon>
        <taxon>Strigiformes</taxon>
        <taxon>Strigidae</taxon>
        <taxon>Athene</taxon>
    </lineage>
</organism>
<keyword evidence="2" id="KW-1133">Transmembrane helix</keyword>
<keyword evidence="2" id="KW-0812">Transmembrane</keyword>
<gene>
    <name evidence="3" type="primary">CNTLN</name>
</gene>
<dbReference type="GO" id="GO:0010457">
    <property type="term" value="P:centriole-centriole cohesion"/>
    <property type="evidence" value="ECO:0007669"/>
    <property type="project" value="TreeGrafter"/>
</dbReference>
<dbReference type="GO" id="GO:0005814">
    <property type="term" value="C:centriole"/>
    <property type="evidence" value="ECO:0007669"/>
    <property type="project" value="TreeGrafter"/>
</dbReference>